<protein>
    <submittedName>
        <fullName evidence="1">DUF4242 domain-containing protein</fullName>
    </submittedName>
</protein>
<dbReference type="Pfam" id="PF14026">
    <property type="entry name" value="SCO4226-like"/>
    <property type="match status" value="1"/>
</dbReference>
<dbReference type="InterPro" id="IPR042557">
    <property type="entry name" value="SCO4226"/>
</dbReference>
<sequence>MFLDIHQLGPGNVTAKAVAEAHAKDLAAQGKYGVNFINYWVDEKSGVVMCLSEAKDAKSVIDTHKEAHGLIPVEVHPVKQGQ</sequence>
<keyword evidence="2" id="KW-1185">Reference proteome</keyword>
<evidence type="ECO:0000313" key="1">
    <source>
        <dbReference type="EMBL" id="RRB18390.1"/>
    </source>
</evidence>
<dbReference type="AlphaFoldDB" id="A0A3P1CZ64"/>
<dbReference type="EMBL" id="RQJP01000001">
    <property type="protein sequence ID" value="RRB18390.1"/>
    <property type="molecule type" value="Genomic_DNA"/>
</dbReference>
<dbReference type="InterPro" id="IPR025336">
    <property type="entry name" value="SCO4226-like"/>
</dbReference>
<accession>A0A3P1CZ64</accession>
<gene>
    <name evidence="1" type="ORF">EHT87_01135</name>
</gene>
<dbReference type="Proteomes" id="UP000274271">
    <property type="component" value="Unassembled WGS sequence"/>
</dbReference>
<dbReference type="Gene3D" id="3.30.70.3090">
    <property type="entry name" value="ORF SCO4226, nickel-binding ferredoxin-like monomer"/>
    <property type="match status" value="1"/>
</dbReference>
<comment type="caution">
    <text evidence="1">The sequence shown here is derived from an EMBL/GenBank/DDBJ whole genome shotgun (WGS) entry which is preliminary data.</text>
</comment>
<dbReference type="OrthoDB" id="135231at2"/>
<evidence type="ECO:0000313" key="2">
    <source>
        <dbReference type="Proteomes" id="UP000274271"/>
    </source>
</evidence>
<reference evidence="1 2" key="1">
    <citation type="submission" date="2018-11" db="EMBL/GenBank/DDBJ databases">
        <authorList>
            <person name="Zhou Z."/>
            <person name="Wang G."/>
        </authorList>
    </citation>
    <scope>NUCLEOTIDE SEQUENCE [LARGE SCALE GENOMIC DNA]</scope>
    <source>
        <strain evidence="1 2">KCTC42998</strain>
    </source>
</reference>
<proteinExistence type="predicted"/>
<organism evidence="1 2">
    <name type="scientific">Larkinella knui</name>
    <dbReference type="NCBI Taxonomy" id="2025310"/>
    <lineage>
        <taxon>Bacteria</taxon>
        <taxon>Pseudomonadati</taxon>
        <taxon>Bacteroidota</taxon>
        <taxon>Cytophagia</taxon>
        <taxon>Cytophagales</taxon>
        <taxon>Spirosomataceae</taxon>
        <taxon>Larkinella</taxon>
    </lineage>
</organism>
<name>A0A3P1CZ64_9BACT</name>